<keyword evidence="4" id="KW-0805">Transcription regulation</keyword>
<dbReference type="CDD" id="cd14704">
    <property type="entry name" value="bZIP_HY5-like"/>
    <property type="match status" value="1"/>
</dbReference>
<keyword evidence="8" id="KW-1133">Transmembrane helix</keyword>
<dbReference type="Proteomes" id="UP000595140">
    <property type="component" value="Unassembled WGS sequence"/>
</dbReference>
<organism evidence="10 11">
    <name type="scientific">Cuscuta campestris</name>
    <dbReference type="NCBI Taxonomy" id="132261"/>
    <lineage>
        <taxon>Eukaryota</taxon>
        <taxon>Viridiplantae</taxon>
        <taxon>Streptophyta</taxon>
        <taxon>Embryophyta</taxon>
        <taxon>Tracheophyta</taxon>
        <taxon>Spermatophyta</taxon>
        <taxon>Magnoliopsida</taxon>
        <taxon>eudicotyledons</taxon>
        <taxon>Gunneridae</taxon>
        <taxon>Pentapetalae</taxon>
        <taxon>asterids</taxon>
        <taxon>lamiids</taxon>
        <taxon>Solanales</taxon>
        <taxon>Convolvulaceae</taxon>
        <taxon>Cuscuteae</taxon>
        <taxon>Cuscuta</taxon>
        <taxon>Cuscuta subgen. Grammica</taxon>
        <taxon>Cuscuta sect. Cleistogrammica</taxon>
    </lineage>
</organism>
<dbReference type="GO" id="GO:0005789">
    <property type="term" value="C:endoplasmic reticulum membrane"/>
    <property type="evidence" value="ECO:0007669"/>
    <property type="project" value="UniProtKB-SubCell"/>
</dbReference>
<gene>
    <name evidence="10" type="ORF">CCAM_LOCUS941</name>
</gene>
<keyword evidence="6" id="KW-0804">Transcription</keyword>
<dbReference type="GO" id="GO:0003677">
    <property type="term" value="F:DNA binding"/>
    <property type="evidence" value="ECO:0007669"/>
    <property type="project" value="UniProtKB-KW"/>
</dbReference>
<keyword evidence="8" id="KW-0812">Transmembrane</keyword>
<dbReference type="InterPro" id="IPR004827">
    <property type="entry name" value="bZIP"/>
</dbReference>
<comment type="similarity">
    <text evidence="3">Belongs to the bZIP family.</text>
</comment>
<proteinExistence type="inferred from homology"/>
<dbReference type="GO" id="GO:0003700">
    <property type="term" value="F:DNA-binding transcription factor activity"/>
    <property type="evidence" value="ECO:0007669"/>
    <property type="project" value="InterPro"/>
</dbReference>
<sequence>MDGTESVSNGDNPPEQILDYDWDIILDGEDPFTAAGFSDPSPDSLPLLIGDIEQILLNEDDDFGPVAGEGSFEEQDVGFDWSSLLLDSPCEASDSKCSSGGSEVEERDLVDPFQQKLDCVAQVLDSDNGDPVTKKRKRQLRNRDAAVRSRERKKMYVRDLELKSKYFESECTRLGVMLQFCLAENQALRFYLENNNKKAVGASSPRQESAVLLLESLLLGSLLWSLGIIFTCLFILPSRLLSTLLRVLPQKGQEDQNQASRIKAGREQKSIRICVFPTMMGKRYKASRSRLKYACH</sequence>
<accession>A0A484K3T1</accession>
<feature type="transmembrane region" description="Helical" evidence="8">
    <location>
        <begin position="212"/>
        <end position="236"/>
    </location>
</feature>
<keyword evidence="11" id="KW-1185">Reference proteome</keyword>
<evidence type="ECO:0000256" key="1">
    <source>
        <dbReference type="ARBA" id="ARBA00004123"/>
    </source>
</evidence>
<reference evidence="10 11" key="1">
    <citation type="submission" date="2018-04" db="EMBL/GenBank/DDBJ databases">
        <authorList>
            <person name="Vogel A."/>
        </authorList>
    </citation>
    <scope>NUCLEOTIDE SEQUENCE [LARGE SCALE GENOMIC DNA]</scope>
</reference>
<evidence type="ECO:0000256" key="5">
    <source>
        <dbReference type="ARBA" id="ARBA00023125"/>
    </source>
</evidence>
<dbReference type="PANTHER" id="PTHR47416">
    <property type="entry name" value="BASIC-LEUCINE ZIPPER TRANSCRIPTION FACTOR F-RELATED"/>
    <property type="match status" value="1"/>
</dbReference>
<evidence type="ECO:0000259" key="9">
    <source>
        <dbReference type="PROSITE" id="PS50217"/>
    </source>
</evidence>
<dbReference type="Pfam" id="PF00170">
    <property type="entry name" value="bZIP_1"/>
    <property type="match status" value="1"/>
</dbReference>
<dbReference type="PROSITE" id="PS00036">
    <property type="entry name" value="BZIP_BASIC"/>
    <property type="match status" value="1"/>
</dbReference>
<evidence type="ECO:0000256" key="8">
    <source>
        <dbReference type="SAM" id="Phobius"/>
    </source>
</evidence>
<evidence type="ECO:0000256" key="7">
    <source>
        <dbReference type="ARBA" id="ARBA00023242"/>
    </source>
</evidence>
<name>A0A484K3T1_9ASTE</name>
<dbReference type="SUPFAM" id="SSF57959">
    <property type="entry name" value="Leucine zipper domain"/>
    <property type="match status" value="1"/>
</dbReference>
<dbReference type="Gene3D" id="1.20.5.170">
    <property type="match status" value="1"/>
</dbReference>
<dbReference type="PANTHER" id="PTHR47416:SF8">
    <property type="entry name" value="BASIC-LEUCINE ZIPPER TRANSCRIPTION FACTOR E-RELATED"/>
    <property type="match status" value="1"/>
</dbReference>
<comment type="subcellular location">
    <subcellularLocation>
        <location evidence="2">Endoplasmic reticulum membrane</location>
        <topology evidence="2">Single-pass membrane protein</topology>
    </subcellularLocation>
    <subcellularLocation>
        <location evidence="1">Nucleus</location>
    </subcellularLocation>
</comment>
<evidence type="ECO:0000256" key="6">
    <source>
        <dbReference type="ARBA" id="ARBA00023163"/>
    </source>
</evidence>
<evidence type="ECO:0000313" key="11">
    <source>
        <dbReference type="Proteomes" id="UP000595140"/>
    </source>
</evidence>
<dbReference type="AlphaFoldDB" id="A0A484K3T1"/>
<evidence type="ECO:0000313" key="10">
    <source>
        <dbReference type="EMBL" id="VFQ59165.1"/>
    </source>
</evidence>
<dbReference type="SMART" id="SM00338">
    <property type="entry name" value="BRLZ"/>
    <property type="match status" value="1"/>
</dbReference>
<keyword evidence="8" id="KW-0472">Membrane</keyword>
<evidence type="ECO:0000256" key="3">
    <source>
        <dbReference type="ARBA" id="ARBA00007163"/>
    </source>
</evidence>
<evidence type="ECO:0000256" key="4">
    <source>
        <dbReference type="ARBA" id="ARBA00023015"/>
    </source>
</evidence>
<evidence type="ECO:0000256" key="2">
    <source>
        <dbReference type="ARBA" id="ARBA00004389"/>
    </source>
</evidence>
<protein>
    <recommendedName>
        <fullName evidence="9">BZIP domain-containing protein</fullName>
    </recommendedName>
</protein>
<dbReference type="InterPro" id="IPR046347">
    <property type="entry name" value="bZIP_sf"/>
</dbReference>
<dbReference type="GO" id="GO:0005634">
    <property type="term" value="C:nucleus"/>
    <property type="evidence" value="ECO:0007669"/>
    <property type="project" value="UniProtKB-SubCell"/>
</dbReference>
<feature type="domain" description="BZIP" evidence="9">
    <location>
        <begin position="132"/>
        <end position="174"/>
    </location>
</feature>
<keyword evidence="7" id="KW-0539">Nucleus</keyword>
<keyword evidence="5" id="KW-0238">DNA-binding</keyword>
<dbReference type="OrthoDB" id="674948at2759"/>
<dbReference type="EMBL" id="OOIL02000002">
    <property type="protein sequence ID" value="VFQ59165.1"/>
    <property type="molecule type" value="Genomic_DNA"/>
</dbReference>
<dbReference type="PROSITE" id="PS50217">
    <property type="entry name" value="BZIP"/>
    <property type="match status" value="1"/>
</dbReference>